<gene>
    <name evidence="18" type="primary">feoB</name>
    <name evidence="18" type="ORF">NCTC10738_04419</name>
</gene>
<evidence type="ECO:0000256" key="8">
    <source>
        <dbReference type="ARBA" id="ARBA00022989"/>
    </source>
</evidence>
<dbReference type="PANTHER" id="PTHR43185">
    <property type="entry name" value="FERROUS IRON TRANSPORT PROTEIN B"/>
    <property type="match status" value="1"/>
</dbReference>
<dbReference type="PANTHER" id="PTHR43185:SF1">
    <property type="entry name" value="FE(2+) TRANSPORTER FEOB"/>
    <property type="match status" value="1"/>
</dbReference>
<evidence type="ECO:0000256" key="16">
    <source>
        <dbReference type="RuleBase" id="RU362098"/>
    </source>
</evidence>
<evidence type="ECO:0000256" key="15">
    <source>
        <dbReference type="PIRSR" id="PIRSR603373-2"/>
    </source>
</evidence>
<feature type="transmembrane region" description="Helical" evidence="16">
    <location>
        <begin position="667"/>
        <end position="688"/>
    </location>
</feature>
<evidence type="ECO:0000256" key="10">
    <source>
        <dbReference type="ARBA" id="ARBA00023065"/>
    </source>
</evidence>
<feature type="transmembrane region" description="Helical" evidence="16">
    <location>
        <begin position="277"/>
        <end position="302"/>
    </location>
</feature>
<keyword evidence="4 16" id="KW-0410">Iron transport</keyword>
<proteinExistence type="inferred from homology"/>
<dbReference type="FunFam" id="3.40.50.300:FF:000426">
    <property type="entry name" value="Ferrous iron transport protein B"/>
    <property type="match status" value="1"/>
</dbReference>
<evidence type="ECO:0000256" key="6">
    <source>
        <dbReference type="ARBA" id="ARBA00022692"/>
    </source>
</evidence>
<keyword evidence="10" id="KW-0406">Ion transport</keyword>
<dbReference type="SUPFAM" id="SSF52540">
    <property type="entry name" value="P-loop containing nucleoside triphosphate hydrolases"/>
    <property type="match status" value="1"/>
</dbReference>
<sequence length="764" mass="81731">MTKQFHCVTVGNPNAGKSTLFNALTGANQQVGNWSGVTVEKKTGHFSLNGDDVFLTDLPGIYDLLPAGSNCDCSLDEQIAQQYLANQKVDGIINLVDATNIERHLYLTVQLRELGIPMVVVLNKMDAAVKRGIRVDTQAMSRELGCPVIGVTSREAKDVERVKEQVIELLEGRVSESPLMLQYDATIETGVTAIMGSDSQLSRGRALAMLANGLGCGSCQNNLLDEQVSRVTDKLALEGKDIEIMVATTRFDFVERVYKGSVNADGQLTLSDRLDKLVLHPVLGIPVFLLVMYLMFMFAINVGSAFIDFFDISAGALFVDHFGALLTNIGAPAWLVTLLAGGIGQGIQTVSTFIPVIAALFLALSVLEGSGYMARAAFVVDGLMRRIGLPGKAFVPMIVGFGCSVPAIMATRTLGSERERIVTGMMAPFMSCGARLPVYALFAAAFFPDSGQNLVFGLYLIGILAAIGTGLLLRKTLLPGNSSAVVMELPSYELPKLKAVASRTGKRTKSFILGAGKTIVVVVTLLNFINAIGVDGSFGHEDSQESLLSVASQKITPVFSPMGIEEDNWPATVGIVTGIFAKEAVVGTLNSLYSTADGGDGELTPLMDSFSEALATIPANLFGIVMEDPLKLSVGHVEDKTLAAEEQGVDQSTFGALQAGFSGQLAAFSYLLFILLYTPCVAAMGALVNEFGSRWATFAATWTFALAYGSATVVYQGATFAEHPLQSTAWISFFVLALIGFYMWLKRKGRKTQEIIPGIKIVTE</sequence>
<dbReference type="InterPro" id="IPR005225">
    <property type="entry name" value="Small_GTP-bd"/>
</dbReference>
<dbReference type="PRINTS" id="PR00326">
    <property type="entry name" value="GTP1OBG"/>
</dbReference>
<evidence type="ECO:0000313" key="18">
    <source>
        <dbReference type="EMBL" id="SUJ12583.1"/>
    </source>
</evidence>
<evidence type="ECO:0000256" key="9">
    <source>
        <dbReference type="ARBA" id="ARBA00023004"/>
    </source>
</evidence>
<keyword evidence="12 16" id="KW-0472">Membrane</keyword>
<feature type="binding site" evidence="15">
    <location>
        <position position="22"/>
    </location>
    <ligand>
        <name>Mg(2+)</name>
        <dbReference type="ChEBI" id="CHEBI:18420"/>
        <label>1</label>
    </ligand>
</feature>
<keyword evidence="15" id="KW-0460">Magnesium</keyword>
<dbReference type="NCBIfam" id="TIGR00437">
    <property type="entry name" value="feoB"/>
    <property type="match status" value="1"/>
</dbReference>
<feature type="binding site" evidence="15">
    <location>
        <position position="26"/>
    </location>
    <ligand>
        <name>Mg(2+)</name>
        <dbReference type="ChEBI" id="CHEBI:18420"/>
        <label>2</label>
    </ligand>
</feature>
<evidence type="ECO:0000256" key="3">
    <source>
        <dbReference type="ARBA" id="ARBA00022475"/>
    </source>
</evidence>
<dbReference type="InterPro" id="IPR006073">
    <property type="entry name" value="GTP-bd"/>
</dbReference>
<keyword evidence="11 14" id="KW-0342">GTP-binding</keyword>
<feature type="binding site" evidence="14">
    <location>
        <begin position="123"/>
        <end position="126"/>
    </location>
    <ligand>
        <name>GTP</name>
        <dbReference type="ChEBI" id="CHEBI:37565"/>
        <label>1</label>
    </ligand>
</feature>
<dbReference type="InterPro" id="IPR011642">
    <property type="entry name" value="Gate_dom"/>
</dbReference>
<dbReference type="GO" id="GO:0046872">
    <property type="term" value="F:metal ion binding"/>
    <property type="evidence" value="ECO:0007669"/>
    <property type="project" value="UniProtKB-KW"/>
</dbReference>
<dbReference type="InterPro" id="IPR050860">
    <property type="entry name" value="FeoB_GTPase"/>
</dbReference>
<organism evidence="18 19">
    <name type="scientific">Shewanella algae</name>
    <dbReference type="NCBI Taxonomy" id="38313"/>
    <lineage>
        <taxon>Bacteria</taxon>
        <taxon>Pseudomonadati</taxon>
        <taxon>Pseudomonadota</taxon>
        <taxon>Gammaproteobacteria</taxon>
        <taxon>Alteromonadales</taxon>
        <taxon>Shewanellaceae</taxon>
        <taxon>Shewanella</taxon>
    </lineage>
</organism>
<keyword evidence="7 14" id="KW-0547">Nucleotide-binding</keyword>
<keyword evidence="9 16" id="KW-0408">Iron</keyword>
<dbReference type="InterPro" id="IPR003373">
    <property type="entry name" value="Fe2_transport_prot-B"/>
</dbReference>
<keyword evidence="3" id="KW-1003">Cell membrane</keyword>
<dbReference type="InterPro" id="IPR011640">
    <property type="entry name" value="Fe2_transport_prot_B_C"/>
</dbReference>
<feature type="transmembrane region" description="Helical" evidence="16">
    <location>
        <begin position="393"/>
        <end position="414"/>
    </location>
</feature>
<dbReference type="Pfam" id="PF02421">
    <property type="entry name" value="FeoB_N"/>
    <property type="match status" value="1"/>
</dbReference>
<feature type="transmembrane region" description="Helical" evidence="16">
    <location>
        <begin position="353"/>
        <end position="373"/>
    </location>
</feature>
<keyword evidence="5" id="KW-0997">Cell inner membrane</keyword>
<protein>
    <recommendedName>
        <fullName evidence="13 16">Ferrous iron transport protein B</fullName>
    </recommendedName>
</protein>
<dbReference type="RefSeq" id="WP_045282414.1">
    <property type="nucleotide sequence ID" value="NZ_AP024609.1"/>
</dbReference>
<feature type="binding site" evidence="15">
    <location>
        <position position="23"/>
    </location>
    <ligand>
        <name>Mg(2+)</name>
        <dbReference type="ChEBI" id="CHEBI:18420"/>
        <label>2</label>
    </ligand>
</feature>
<feature type="transmembrane region" description="Helical" evidence="16">
    <location>
        <begin position="511"/>
        <end position="532"/>
    </location>
</feature>
<feature type="binding site" evidence="15">
    <location>
        <position position="25"/>
    </location>
    <ligand>
        <name>Mg(2+)</name>
        <dbReference type="ChEBI" id="CHEBI:18420"/>
        <label>2</label>
    </ligand>
</feature>
<evidence type="ECO:0000256" key="4">
    <source>
        <dbReference type="ARBA" id="ARBA00022496"/>
    </source>
</evidence>
<dbReference type="NCBIfam" id="NF007105">
    <property type="entry name" value="PRK09554.1"/>
    <property type="match status" value="1"/>
</dbReference>
<dbReference type="InterPro" id="IPR027417">
    <property type="entry name" value="P-loop_NTPase"/>
</dbReference>
<dbReference type="AlphaFoldDB" id="A0A380C4C8"/>
<dbReference type="GO" id="GO:0005525">
    <property type="term" value="F:GTP binding"/>
    <property type="evidence" value="ECO:0007669"/>
    <property type="project" value="UniProtKB-KW"/>
</dbReference>
<evidence type="ECO:0000256" key="7">
    <source>
        <dbReference type="ARBA" id="ARBA00022741"/>
    </source>
</evidence>
<name>A0A380C4C8_9GAMM</name>
<dbReference type="GO" id="GO:0015093">
    <property type="term" value="F:ferrous iron transmembrane transporter activity"/>
    <property type="evidence" value="ECO:0007669"/>
    <property type="project" value="UniProtKB-UniRule"/>
</dbReference>
<comment type="subcellular location">
    <subcellularLocation>
        <location evidence="1 16">Cell inner membrane</location>
        <topology evidence="1 16">Multi-pass membrane protein</topology>
    </subcellularLocation>
</comment>
<feature type="transmembrane region" description="Helical" evidence="16">
    <location>
        <begin position="454"/>
        <end position="473"/>
    </location>
</feature>
<evidence type="ECO:0000259" key="17">
    <source>
        <dbReference type="PROSITE" id="PS51711"/>
    </source>
</evidence>
<accession>A0A380C4C8</accession>
<keyword evidence="2 16" id="KW-0813">Transport</keyword>
<feature type="binding site" evidence="14">
    <location>
        <begin position="11"/>
        <end position="18"/>
    </location>
    <ligand>
        <name>GTP</name>
        <dbReference type="ChEBI" id="CHEBI:37565"/>
        <label>1</label>
    </ligand>
</feature>
<dbReference type="Pfam" id="PF07664">
    <property type="entry name" value="FeoB_C"/>
    <property type="match status" value="1"/>
</dbReference>
<dbReference type="GO" id="GO:0005886">
    <property type="term" value="C:plasma membrane"/>
    <property type="evidence" value="ECO:0007669"/>
    <property type="project" value="UniProtKB-SubCell"/>
</dbReference>
<evidence type="ECO:0000256" key="14">
    <source>
        <dbReference type="PIRSR" id="PIRSR603373-1"/>
    </source>
</evidence>
<dbReference type="InterPro" id="IPR030389">
    <property type="entry name" value="G_FEOB_dom"/>
</dbReference>
<evidence type="ECO:0000313" key="19">
    <source>
        <dbReference type="Proteomes" id="UP000254069"/>
    </source>
</evidence>
<keyword evidence="6 16" id="KW-0812">Transmembrane</keyword>
<dbReference type="PROSITE" id="PS51711">
    <property type="entry name" value="G_FEOB"/>
    <property type="match status" value="1"/>
</dbReference>
<dbReference type="Pfam" id="PF07670">
    <property type="entry name" value="Gate"/>
    <property type="match status" value="2"/>
</dbReference>
<evidence type="ECO:0000256" key="2">
    <source>
        <dbReference type="ARBA" id="ARBA00022448"/>
    </source>
</evidence>
<keyword evidence="8 16" id="KW-1133">Transmembrane helix</keyword>
<reference evidence="18 19" key="1">
    <citation type="submission" date="2018-06" db="EMBL/GenBank/DDBJ databases">
        <authorList>
            <consortium name="Pathogen Informatics"/>
            <person name="Doyle S."/>
        </authorList>
    </citation>
    <scope>NUCLEOTIDE SEQUENCE [LARGE SCALE GENOMIC DNA]</scope>
    <source>
        <strain evidence="18 19">NCTC10738</strain>
    </source>
</reference>
<evidence type="ECO:0000256" key="5">
    <source>
        <dbReference type="ARBA" id="ARBA00022519"/>
    </source>
</evidence>
<keyword evidence="15" id="KW-0479">Metal-binding</keyword>
<dbReference type="EMBL" id="UGYO01000002">
    <property type="protein sequence ID" value="SUJ12583.1"/>
    <property type="molecule type" value="Genomic_DNA"/>
</dbReference>
<feature type="transmembrane region" description="Helical" evidence="16">
    <location>
        <begin position="426"/>
        <end position="448"/>
    </location>
</feature>
<evidence type="ECO:0000256" key="12">
    <source>
        <dbReference type="ARBA" id="ARBA00023136"/>
    </source>
</evidence>
<evidence type="ECO:0000256" key="1">
    <source>
        <dbReference type="ARBA" id="ARBA00004429"/>
    </source>
</evidence>
<feature type="transmembrane region" description="Helical" evidence="16">
    <location>
        <begin position="695"/>
        <end position="715"/>
    </location>
</feature>
<feature type="binding site" evidence="14">
    <location>
        <begin position="36"/>
        <end position="40"/>
    </location>
    <ligand>
        <name>GTP</name>
        <dbReference type="ChEBI" id="CHEBI:37565"/>
        <label>1</label>
    </ligand>
</feature>
<dbReference type="NCBIfam" id="TIGR00231">
    <property type="entry name" value="small_GTP"/>
    <property type="match status" value="1"/>
</dbReference>
<feature type="domain" description="FeoB-type G" evidence="17">
    <location>
        <begin position="4"/>
        <end position="172"/>
    </location>
</feature>
<comment type="function">
    <text evidence="16">Probable transporter of a GTP-driven Fe(2+) uptake system.</text>
</comment>
<keyword evidence="19" id="KW-1185">Reference proteome</keyword>
<feature type="transmembrane region" description="Helical" evidence="16">
    <location>
        <begin position="322"/>
        <end position="341"/>
    </location>
</feature>
<dbReference type="CDD" id="cd01879">
    <property type="entry name" value="FeoB"/>
    <property type="match status" value="1"/>
</dbReference>
<evidence type="ECO:0000256" key="13">
    <source>
        <dbReference type="NCBIfam" id="TIGR00437"/>
    </source>
</evidence>
<feature type="binding site" evidence="14">
    <location>
        <begin position="57"/>
        <end position="60"/>
    </location>
    <ligand>
        <name>GTP</name>
        <dbReference type="ChEBI" id="CHEBI:37565"/>
        <label>1</label>
    </ligand>
</feature>
<dbReference type="Gene3D" id="3.40.50.300">
    <property type="entry name" value="P-loop containing nucleotide triphosphate hydrolases"/>
    <property type="match status" value="1"/>
</dbReference>
<feature type="transmembrane region" description="Helical" evidence="16">
    <location>
        <begin position="727"/>
        <end position="745"/>
    </location>
</feature>
<evidence type="ECO:0000256" key="11">
    <source>
        <dbReference type="ARBA" id="ARBA00023134"/>
    </source>
</evidence>
<comment type="similarity">
    <text evidence="16">Belongs to the TRAFAC class TrmE-Era-EngA-EngB-Septin-like GTPase superfamily. FeoB GTPase (TC 9.A.8) family.</text>
</comment>
<dbReference type="Proteomes" id="UP000254069">
    <property type="component" value="Unassembled WGS sequence"/>
</dbReference>